<dbReference type="Proteomes" id="UP000719412">
    <property type="component" value="Unassembled WGS sequence"/>
</dbReference>
<comment type="caution">
    <text evidence="2">The sequence shown here is derived from an EMBL/GenBank/DDBJ whole genome shotgun (WGS) entry which is preliminary data.</text>
</comment>
<reference evidence="2" key="2">
    <citation type="submission" date="2021-08" db="EMBL/GenBank/DDBJ databases">
        <authorList>
            <person name="Eriksson T."/>
        </authorList>
    </citation>
    <scope>NUCLEOTIDE SEQUENCE</scope>
    <source>
        <strain evidence="2">Stoneville</strain>
        <tissue evidence="2">Whole head</tissue>
    </source>
</reference>
<proteinExistence type="predicted"/>
<feature type="signal peptide" evidence="1">
    <location>
        <begin position="1"/>
        <end position="17"/>
    </location>
</feature>
<keyword evidence="3" id="KW-1185">Reference proteome</keyword>
<evidence type="ECO:0000313" key="3">
    <source>
        <dbReference type="Proteomes" id="UP000719412"/>
    </source>
</evidence>
<keyword evidence="1" id="KW-0732">Signal</keyword>
<evidence type="ECO:0000313" key="2">
    <source>
        <dbReference type="EMBL" id="KAH0819941.1"/>
    </source>
</evidence>
<protein>
    <submittedName>
        <fullName evidence="2">Uncharacterized protein</fullName>
    </submittedName>
</protein>
<evidence type="ECO:0000256" key="1">
    <source>
        <dbReference type="SAM" id="SignalP"/>
    </source>
</evidence>
<reference evidence="2" key="1">
    <citation type="journal article" date="2020" name="J Insects Food Feed">
        <title>The yellow mealworm (Tenebrio molitor) genome: a resource for the emerging insects as food and feed industry.</title>
        <authorList>
            <person name="Eriksson T."/>
            <person name="Andere A."/>
            <person name="Kelstrup H."/>
            <person name="Emery V."/>
            <person name="Picard C."/>
        </authorList>
    </citation>
    <scope>NUCLEOTIDE SEQUENCE</scope>
    <source>
        <strain evidence="2">Stoneville</strain>
        <tissue evidence="2">Whole head</tissue>
    </source>
</reference>
<name>A0A8J6HU28_TENMO</name>
<sequence length="205" mass="23055">MKILSLTVFLLFTLAAASDDVVVENALDETVFPATDIHTLKSFTNFRKLVEDNKLNVSIVVSSSASYSDGHPKESMSVAVTWPLNKLALTNSSLDKAQGQNFLKVATEDKLAAKAVVVEGENSKVWTNKPNGIPVSEAHRLLTTIKNGKTGFVWNDRNYISHYTFLTENKQIIKIFYGDLDVSVAFCWEQYWTYTFRLKRSVPRI</sequence>
<feature type="chain" id="PRO_5035302271" evidence="1">
    <location>
        <begin position="18"/>
        <end position="205"/>
    </location>
</feature>
<dbReference type="AlphaFoldDB" id="A0A8J6HU28"/>
<gene>
    <name evidence="2" type="ORF">GEV33_002849</name>
</gene>
<organism evidence="2 3">
    <name type="scientific">Tenebrio molitor</name>
    <name type="common">Yellow mealworm beetle</name>
    <dbReference type="NCBI Taxonomy" id="7067"/>
    <lineage>
        <taxon>Eukaryota</taxon>
        <taxon>Metazoa</taxon>
        <taxon>Ecdysozoa</taxon>
        <taxon>Arthropoda</taxon>
        <taxon>Hexapoda</taxon>
        <taxon>Insecta</taxon>
        <taxon>Pterygota</taxon>
        <taxon>Neoptera</taxon>
        <taxon>Endopterygota</taxon>
        <taxon>Coleoptera</taxon>
        <taxon>Polyphaga</taxon>
        <taxon>Cucujiformia</taxon>
        <taxon>Tenebrionidae</taxon>
        <taxon>Tenebrio</taxon>
    </lineage>
</organism>
<accession>A0A8J6HU28</accession>
<dbReference type="EMBL" id="JABDTM020013226">
    <property type="protein sequence ID" value="KAH0819941.1"/>
    <property type="molecule type" value="Genomic_DNA"/>
</dbReference>